<comment type="subcellular location">
    <subcellularLocation>
        <location evidence="1">Cell membrane</location>
        <topology evidence="1">Multi-pass membrane protein</topology>
    </subcellularLocation>
</comment>
<feature type="signal peptide" evidence="9">
    <location>
        <begin position="1"/>
        <end position="23"/>
    </location>
</feature>
<dbReference type="SUPFAM" id="SSF53850">
    <property type="entry name" value="Periplasmic binding protein-like II"/>
    <property type="match status" value="1"/>
</dbReference>
<feature type="transmembrane region" description="Helical" evidence="8">
    <location>
        <begin position="392"/>
        <end position="410"/>
    </location>
</feature>
<keyword evidence="2" id="KW-1003">Cell membrane</keyword>
<proteinExistence type="predicted"/>
<keyword evidence="3 8" id="KW-0812">Transmembrane</keyword>
<dbReference type="Gene3D" id="3.40.190.10">
    <property type="entry name" value="Periplasmic binding protein-like II"/>
    <property type="match status" value="1"/>
</dbReference>
<evidence type="ECO:0000256" key="1">
    <source>
        <dbReference type="ARBA" id="ARBA00004651"/>
    </source>
</evidence>
<dbReference type="GO" id="GO:0005886">
    <property type="term" value="C:plasma membrane"/>
    <property type="evidence" value="ECO:0007669"/>
    <property type="project" value="UniProtKB-SubCell"/>
</dbReference>
<protein>
    <submittedName>
        <fullName evidence="11">Uncharacterized protein LOC105224711</fullName>
    </submittedName>
</protein>
<evidence type="ECO:0000313" key="11">
    <source>
        <dbReference type="RefSeq" id="XP_029405429.2"/>
    </source>
</evidence>
<organism evidence="10 11">
    <name type="scientific">Bactrocera dorsalis</name>
    <name type="common">Oriental fruit fly</name>
    <name type="synonym">Dacus dorsalis</name>
    <dbReference type="NCBI Taxonomy" id="27457"/>
    <lineage>
        <taxon>Eukaryota</taxon>
        <taxon>Metazoa</taxon>
        <taxon>Ecdysozoa</taxon>
        <taxon>Arthropoda</taxon>
        <taxon>Hexapoda</taxon>
        <taxon>Insecta</taxon>
        <taxon>Pterygota</taxon>
        <taxon>Neoptera</taxon>
        <taxon>Endopterygota</taxon>
        <taxon>Diptera</taxon>
        <taxon>Brachycera</taxon>
        <taxon>Muscomorpha</taxon>
        <taxon>Tephritoidea</taxon>
        <taxon>Tephritidae</taxon>
        <taxon>Bactrocera</taxon>
        <taxon>Bactrocera</taxon>
    </lineage>
</organism>
<keyword evidence="5 8" id="KW-0472">Membrane</keyword>
<dbReference type="AlphaFoldDB" id="A0A8N4QI23"/>
<gene>
    <name evidence="11" type="primary">LOC105224711</name>
</gene>
<dbReference type="KEGG" id="bdr:105224711"/>
<dbReference type="Proteomes" id="UP001652620">
    <property type="component" value="Chromosome 3"/>
</dbReference>
<dbReference type="Gene3D" id="1.10.287.70">
    <property type="match status" value="1"/>
</dbReference>
<sequence>MRTALTVRMLESVAFVILQVLSGWPCEALMNEHQETANSVIFLRPQAELDEKPWLSGVQCLEAYMKIAFISRARLTRAYNVLITNSYNISSPGLEIQDGITKLLNEVISQSNERGRRFYQLRAVYDNNKYVKLKISDSAVISTDYYIIIVDSADLLRQLMRDYISRMNSWNPGARFLLLYNNSTRRDSEHAVAMELFTLLQKQYYVHQIALLYATADLNYSFSVMDYYNHENCRTIRVSKIGECTNGQPQPSTAEVKRKLRKFEREIEIKNCTFLMCAAIAAPFVEKNCHAGIELRIITFMRNRLKFKIKQSCKRDNRGVREENGTWTGLLGKLIDRNCDFILGGFYPDNEVNEDFWASTCYLSDSYTWYVKLADRRPAWIALYQIFQDETWMCFLALLLLTWLFWYFFVNVLPEPSDHKDLSLAGINAMAVSLCVSVEERPECYASRIFFLALSFYGVNVVAVYTSQLISVFTDPGFLHQIDTLKEVIEADIPFGGPDENQDWFENDEDMWIFEKYNDSSLFIPNSANLRAVKNGKRVLLASRMYVLQDRLADQIFAFPQNVFSTPLQIITKAGFPLIPDFNWLIGAMRDHGIFQKIEQDFHYNNTYLNRISRMRPDFKKSTIVLTTDHLKGPFCILIIGIVVGIILFICELIYYWITATCLNKNTTTKQSKKAPKGKGFKRTKKSFKVKTRSAGTWWPLKKRFRKSRKNSARQQGKMKSNNNRQIGEQTYEVNAVRDIRFTPIKRRYVDLRVFY</sequence>
<dbReference type="GeneID" id="105224711"/>
<evidence type="ECO:0000256" key="6">
    <source>
        <dbReference type="ARBA" id="ARBA00023170"/>
    </source>
</evidence>
<evidence type="ECO:0000256" key="4">
    <source>
        <dbReference type="ARBA" id="ARBA00022989"/>
    </source>
</evidence>
<dbReference type="OrthoDB" id="6506757at2759"/>
<evidence type="ECO:0000256" key="2">
    <source>
        <dbReference type="ARBA" id="ARBA00022475"/>
    </source>
</evidence>
<dbReference type="PANTHER" id="PTHR42643:SF24">
    <property type="entry name" value="IONOTROPIC RECEPTOR 60A"/>
    <property type="match status" value="1"/>
</dbReference>
<feature type="transmembrane region" description="Helical" evidence="8">
    <location>
        <begin position="445"/>
        <end position="465"/>
    </location>
</feature>
<feature type="chain" id="PRO_5047278193" evidence="9">
    <location>
        <begin position="24"/>
        <end position="756"/>
    </location>
</feature>
<evidence type="ECO:0000256" key="5">
    <source>
        <dbReference type="ARBA" id="ARBA00023136"/>
    </source>
</evidence>
<accession>A0A8N4QI23</accession>
<keyword evidence="9" id="KW-0732">Signal</keyword>
<dbReference type="InterPro" id="IPR052192">
    <property type="entry name" value="Insect_Ionotropic_Sensory_Rcpt"/>
</dbReference>
<evidence type="ECO:0000256" key="7">
    <source>
        <dbReference type="ARBA" id="ARBA00023180"/>
    </source>
</evidence>
<evidence type="ECO:0000256" key="3">
    <source>
        <dbReference type="ARBA" id="ARBA00022692"/>
    </source>
</evidence>
<evidence type="ECO:0000256" key="8">
    <source>
        <dbReference type="SAM" id="Phobius"/>
    </source>
</evidence>
<feature type="transmembrane region" description="Helical" evidence="8">
    <location>
        <begin position="635"/>
        <end position="658"/>
    </location>
</feature>
<keyword evidence="10" id="KW-1185">Reference proteome</keyword>
<evidence type="ECO:0000256" key="9">
    <source>
        <dbReference type="SAM" id="SignalP"/>
    </source>
</evidence>
<name>A0A8N4QI23_BACDO</name>
<keyword evidence="4 8" id="KW-1133">Transmembrane helix</keyword>
<dbReference type="RefSeq" id="XP_029405429.2">
    <property type="nucleotide sequence ID" value="XM_029549569.2"/>
</dbReference>
<evidence type="ECO:0000313" key="10">
    <source>
        <dbReference type="Proteomes" id="UP001652620"/>
    </source>
</evidence>
<keyword evidence="7" id="KW-0325">Glycoprotein</keyword>
<reference evidence="11" key="1">
    <citation type="submission" date="2025-08" db="UniProtKB">
        <authorList>
            <consortium name="RefSeq"/>
        </authorList>
    </citation>
    <scope>IDENTIFICATION</scope>
    <source>
        <tissue evidence="11">Adult</tissue>
    </source>
</reference>
<keyword evidence="6" id="KW-0675">Receptor</keyword>
<dbReference type="PANTHER" id="PTHR42643">
    <property type="entry name" value="IONOTROPIC RECEPTOR 20A-RELATED"/>
    <property type="match status" value="1"/>
</dbReference>